<dbReference type="InterPro" id="IPR036962">
    <property type="entry name" value="Glyco_hydro_3_N_sf"/>
</dbReference>
<comment type="similarity">
    <text evidence="2">Belongs to the glycosyl hydrolase 3 family.</text>
</comment>
<reference evidence="7 8" key="1">
    <citation type="submission" date="2019-11" db="EMBL/GenBank/DDBJ databases">
        <title>Draft Whole-Genome sequence of the marine photosynthetic bacterium Rhodovulum strictum DSM 11289.</title>
        <authorList>
            <person name="Kyndt J.A."/>
            <person name="Meyer T.E."/>
        </authorList>
    </citation>
    <scope>NUCLEOTIDE SEQUENCE [LARGE SCALE GENOMIC DNA]</scope>
    <source>
        <strain evidence="7 8">DSM 11289</strain>
    </source>
</reference>
<evidence type="ECO:0000313" key="8">
    <source>
        <dbReference type="Proteomes" id="UP000466730"/>
    </source>
</evidence>
<evidence type="ECO:0000259" key="6">
    <source>
        <dbReference type="Pfam" id="PF00933"/>
    </source>
</evidence>
<comment type="catalytic activity">
    <reaction evidence="1">
        <text>Hydrolysis of terminal non-reducing N-acetyl-D-hexosamine residues in N-acetyl-beta-D-hexosaminides.</text>
        <dbReference type="EC" id="3.2.1.52"/>
    </reaction>
</comment>
<dbReference type="EC" id="3.2.1.52" evidence="3"/>
<proteinExistence type="inferred from homology"/>
<sequence>MQRAGACILGCSGPILTDAERRFFAGANPLGFILFARNVRDPGQLRALTDSLRDAVGRAAPILIDQEGGRVQRLTAPHWRQWDTAEAQIAAVGPENAARAMYLRARLIGQELARAGIDVNCAPLGDLARPETHAILKDRCYGTDPATVAGIARAVADGLLDEGVLPVLKHIPGHGRATVDSHLDLPRVTTPLSELEATDFAAFRALSDLPLGMTAHVVYDALDAGAPVTTSRAAIRYVRDALGFQGLLMSDDISMQALSGSIAARSEASIRAGCDVVLHCNGDLAEMEQVAEASGTLTDEAAIRAARALECRRPPVPGDGPALMAELDAMPGQRRHA</sequence>
<dbReference type="GO" id="GO:0009254">
    <property type="term" value="P:peptidoglycan turnover"/>
    <property type="evidence" value="ECO:0007669"/>
    <property type="project" value="TreeGrafter"/>
</dbReference>
<organism evidence="7 8">
    <name type="scientific">Rhodovulum strictum</name>
    <dbReference type="NCBI Taxonomy" id="58314"/>
    <lineage>
        <taxon>Bacteria</taxon>
        <taxon>Pseudomonadati</taxon>
        <taxon>Pseudomonadota</taxon>
        <taxon>Alphaproteobacteria</taxon>
        <taxon>Rhodobacterales</taxon>
        <taxon>Paracoccaceae</taxon>
        <taxon>Rhodovulum</taxon>
    </lineage>
</organism>
<dbReference type="Pfam" id="PF00933">
    <property type="entry name" value="Glyco_hydro_3"/>
    <property type="match status" value="1"/>
</dbReference>
<name>A0A844BH17_9RHOB</name>
<keyword evidence="8" id="KW-1185">Reference proteome</keyword>
<dbReference type="SUPFAM" id="SSF51445">
    <property type="entry name" value="(Trans)glycosidases"/>
    <property type="match status" value="1"/>
</dbReference>
<evidence type="ECO:0000256" key="4">
    <source>
        <dbReference type="ARBA" id="ARBA00022801"/>
    </source>
</evidence>
<dbReference type="EMBL" id="WJPO01000004">
    <property type="protein sequence ID" value="MRH20263.1"/>
    <property type="molecule type" value="Genomic_DNA"/>
</dbReference>
<dbReference type="PANTHER" id="PTHR30480">
    <property type="entry name" value="BETA-HEXOSAMINIDASE-RELATED"/>
    <property type="match status" value="1"/>
</dbReference>
<dbReference type="AlphaFoldDB" id="A0A844BH17"/>
<dbReference type="GO" id="GO:0005975">
    <property type="term" value="P:carbohydrate metabolic process"/>
    <property type="evidence" value="ECO:0007669"/>
    <property type="project" value="InterPro"/>
</dbReference>
<comment type="caution">
    <text evidence="7">The sequence shown here is derived from an EMBL/GenBank/DDBJ whole genome shotgun (WGS) entry which is preliminary data.</text>
</comment>
<protein>
    <recommendedName>
        <fullName evidence="3">beta-N-acetylhexosaminidase</fullName>
        <ecNumber evidence="3">3.2.1.52</ecNumber>
    </recommendedName>
</protein>
<evidence type="ECO:0000313" key="7">
    <source>
        <dbReference type="EMBL" id="MRH20263.1"/>
    </source>
</evidence>
<dbReference type="RefSeq" id="WP_153747622.1">
    <property type="nucleotide sequence ID" value="NZ_BAAADI010000032.1"/>
</dbReference>
<feature type="domain" description="Glycoside hydrolase family 3 N-terminal" evidence="6">
    <location>
        <begin position="31"/>
        <end position="297"/>
    </location>
</feature>
<accession>A0A844BH17</accession>
<dbReference type="Proteomes" id="UP000466730">
    <property type="component" value="Unassembled WGS sequence"/>
</dbReference>
<dbReference type="InterPro" id="IPR001764">
    <property type="entry name" value="Glyco_hydro_3_N"/>
</dbReference>
<dbReference type="InterPro" id="IPR050226">
    <property type="entry name" value="NagZ_Beta-hexosaminidase"/>
</dbReference>
<gene>
    <name evidence="7" type="ORF">GH815_04585</name>
</gene>
<keyword evidence="4" id="KW-0378">Hydrolase</keyword>
<dbReference type="OrthoDB" id="9786661at2"/>
<evidence type="ECO:0000256" key="3">
    <source>
        <dbReference type="ARBA" id="ARBA00012663"/>
    </source>
</evidence>
<evidence type="ECO:0000256" key="1">
    <source>
        <dbReference type="ARBA" id="ARBA00001231"/>
    </source>
</evidence>
<dbReference type="GO" id="GO:0004563">
    <property type="term" value="F:beta-N-acetylhexosaminidase activity"/>
    <property type="evidence" value="ECO:0007669"/>
    <property type="project" value="UniProtKB-EC"/>
</dbReference>
<dbReference type="Gene3D" id="3.20.20.300">
    <property type="entry name" value="Glycoside hydrolase, family 3, N-terminal domain"/>
    <property type="match status" value="1"/>
</dbReference>
<dbReference type="PANTHER" id="PTHR30480:SF13">
    <property type="entry name" value="BETA-HEXOSAMINIDASE"/>
    <property type="match status" value="1"/>
</dbReference>
<dbReference type="InterPro" id="IPR017853">
    <property type="entry name" value="GH"/>
</dbReference>
<keyword evidence="5" id="KW-0326">Glycosidase</keyword>
<evidence type="ECO:0000256" key="5">
    <source>
        <dbReference type="ARBA" id="ARBA00023295"/>
    </source>
</evidence>
<evidence type="ECO:0000256" key="2">
    <source>
        <dbReference type="ARBA" id="ARBA00005336"/>
    </source>
</evidence>